<feature type="compositionally biased region" description="Acidic residues" evidence="1">
    <location>
        <begin position="63"/>
        <end position="77"/>
    </location>
</feature>
<name>A0A199V642_ANACO</name>
<evidence type="ECO:0000313" key="3">
    <source>
        <dbReference type="EMBL" id="OAY72552.1"/>
    </source>
</evidence>
<dbReference type="EMBL" id="LSRQ01003056">
    <property type="protein sequence ID" value="OAY72552.1"/>
    <property type="molecule type" value="Genomic_DNA"/>
</dbReference>
<dbReference type="InterPro" id="IPR053781">
    <property type="entry name" value="F-box_AtFBL13-like"/>
</dbReference>
<evidence type="ECO:0000256" key="1">
    <source>
        <dbReference type="SAM" id="MobiDB-lite"/>
    </source>
</evidence>
<feature type="compositionally biased region" description="Acidic residues" evidence="1">
    <location>
        <begin position="9"/>
        <end position="20"/>
    </location>
</feature>
<dbReference type="AlphaFoldDB" id="A0A199V642"/>
<evidence type="ECO:0000313" key="4">
    <source>
        <dbReference type="Proteomes" id="UP000092600"/>
    </source>
</evidence>
<feature type="region of interest" description="Disordered" evidence="1">
    <location>
        <begin position="63"/>
        <end position="88"/>
    </location>
</feature>
<protein>
    <submittedName>
        <fullName evidence="3">Putative FBD-associated F-box protein</fullName>
    </submittedName>
</protein>
<sequence>FRTTPLSREEEEEEEEEEEVAISRVSYDPALSRGGGGDILGFRNNEGFVRPRSHTLFLTSLEDNEDEEDHEDEEDEVVAISQGKRRRQSEEEVKEAKVDRISLLPDHLIHEILSLLPYEKAIATAALSRRWRTIWQTAPDISFTQPYFPSRDPEVENCAFVNLVDSALRHRHHAVPVRSFTLVMRRKLCDKTKLDNWIRYVSNSALQSLDLSLYGAYSFVKLPSVFHLPSLRVLCLHFREGAAVIDWPATAFLPSLENLDLTQVVFGPMANDAISKSCPVLKDWRMIFESAPWFSLEVNSPLLEFLRLEKINRSMGGLSICCPSIKTVMVFQLNDHLSPTHFTLSVPGLQTLVWCGPPPHSSTIDSIPASFVSSFLIPLNYQRSYMDSLYNGSLTTAFTKLRVNRLVMLESSMKILSQFVFDQRDQPNPPAPNYGNLKHLEILANIAEFDSLGVAFLLKHSSKLEMLVVSFYVESEQNIDYANYFEAKGGFGRGGYWDSHGVSLKQLVDISIYRPQGQRYEYDFLEFLLRVATSLTKMTIHGARQRESFQMIKQLQQAFPRIEISVL</sequence>
<dbReference type="PANTHER" id="PTHR31900:SF32">
    <property type="entry name" value="F-BOX_RNI_FBD-LIKE DOMAIN PROTEIN"/>
    <property type="match status" value="1"/>
</dbReference>
<comment type="caution">
    <text evidence="3">The sequence shown here is derived from an EMBL/GenBank/DDBJ whole genome shotgun (WGS) entry which is preliminary data.</text>
</comment>
<dbReference type="SUPFAM" id="SSF81383">
    <property type="entry name" value="F-box domain"/>
    <property type="match status" value="1"/>
</dbReference>
<accession>A0A199V642</accession>
<dbReference type="InterPro" id="IPR050232">
    <property type="entry name" value="FBL13/AtMIF1-like"/>
</dbReference>
<proteinExistence type="predicted"/>
<feature type="non-terminal residue" evidence="3">
    <location>
        <position position="1"/>
    </location>
</feature>
<dbReference type="SUPFAM" id="SSF52047">
    <property type="entry name" value="RNI-like"/>
    <property type="match status" value="1"/>
</dbReference>
<dbReference type="Gene3D" id="3.80.10.10">
    <property type="entry name" value="Ribonuclease Inhibitor"/>
    <property type="match status" value="1"/>
</dbReference>
<dbReference type="CDD" id="cd22160">
    <property type="entry name" value="F-box_AtFBL13-like"/>
    <property type="match status" value="1"/>
</dbReference>
<dbReference type="PANTHER" id="PTHR31900">
    <property type="entry name" value="F-BOX/RNI SUPERFAMILY PROTEIN-RELATED"/>
    <property type="match status" value="1"/>
</dbReference>
<evidence type="ECO:0000259" key="2">
    <source>
        <dbReference type="PROSITE" id="PS50181"/>
    </source>
</evidence>
<dbReference type="InterPro" id="IPR001810">
    <property type="entry name" value="F-box_dom"/>
</dbReference>
<dbReference type="InterPro" id="IPR032675">
    <property type="entry name" value="LRR_dom_sf"/>
</dbReference>
<dbReference type="Proteomes" id="UP000092600">
    <property type="component" value="Unassembled WGS sequence"/>
</dbReference>
<dbReference type="Pfam" id="PF00646">
    <property type="entry name" value="F-box"/>
    <property type="match status" value="1"/>
</dbReference>
<feature type="domain" description="F-box" evidence="2">
    <location>
        <begin position="98"/>
        <end position="146"/>
    </location>
</feature>
<dbReference type="Gene3D" id="1.20.1280.50">
    <property type="match status" value="1"/>
</dbReference>
<dbReference type="PROSITE" id="PS50181">
    <property type="entry name" value="FBOX"/>
    <property type="match status" value="1"/>
</dbReference>
<reference evidence="3 4" key="1">
    <citation type="journal article" date="2016" name="DNA Res.">
        <title>The draft genome of MD-2 pineapple using hybrid error correction of long reads.</title>
        <authorList>
            <person name="Redwan R.M."/>
            <person name="Saidin A."/>
            <person name="Kumar S.V."/>
        </authorList>
    </citation>
    <scope>NUCLEOTIDE SEQUENCE [LARGE SCALE GENOMIC DNA]</scope>
    <source>
        <strain evidence="4">cv. MD2</strain>
        <tissue evidence="3">Leaf</tissue>
    </source>
</reference>
<dbReference type="InterPro" id="IPR036047">
    <property type="entry name" value="F-box-like_dom_sf"/>
</dbReference>
<organism evidence="3 4">
    <name type="scientific">Ananas comosus</name>
    <name type="common">Pineapple</name>
    <name type="synonym">Ananas ananas</name>
    <dbReference type="NCBI Taxonomy" id="4615"/>
    <lineage>
        <taxon>Eukaryota</taxon>
        <taxon>Viridiplantae</taxon>
        <taxon>Streptophyta</taxon>
        <taxon>Embryophyta</taxon>
        <taxon>Tracheophyta</taxon>
        <taxon>Spermatophyta</taxon>
        <taxon>Magnoliopsida</taxon>
        <taxon>Liliopsida</taxon>
        <taxon>Poales</taxon>
        <taxon>Bromeliaceae</taxon>
        <taxon>Bromelioideae</taxon>
        <taxon>Ananas</taxon>
    </lineage>
</organism>
<gene>
    <name evidence="3" type="ORF">ACMD2_24068</name>
</gene>
<feature type="region of interest" description="Disordered" evidence="1">
    <location>
        <begin position="1"/>
        <end position="44"/>
    </location>
</feature>